<accession>A0A2H1FIV7</accession>
<keyword evidence="3" id="KW-1185">Reference proteome</keyword>
<evidence type="ECO:0000256" key="1">
    <source>
        <dbReference type="SAM" id="Phobius"/>
    </source>
</evidence>
<name>A0A2H1FIV7_9ARCH</name>
<dbReference type="AlphaFoldDB" id="A0A2H1FIV7"/>
<feature type="transmembrane region" description="Helical" evidence="1">
    <location>
        <begin position="898"/>
        <end position="915"/>
    </location>
</feature>
<reference evidence="3" key="1">
    <citation type="submission" date="2017-03" db="EMBL/GenBank/DDBJ databases">
        <authorList>
            <person name="Herbold C."/>
        </authorList>
    </citation>
    <scope>NUCLEOTIDE SEQUENCE [LARGE SCALE GENOMIC DNA]</scope>
</reference>
<evidence type="ECO:0000313" key="2">
    <source>
        <dbReference type="EMBL" id="SMH72655.1"/>
    </source>
</evidence>
<keyword evidence="1" id="KW-1133">Transmembrane helix</keyword>
<protein>
    <submittedName>
        <fullName evidence="2">Uncharacterized protein</fullName>
    </submittedName>
</protein>
<gene>
    <name evidence="2" type="ORF">NCS_30495</name>
</gene>
<sequence>MRTVLFLFFIGIMISPLQVFGQLDSILNDTNSNLSSQQDASSFTIWIPSKMISGQDYEGMVLLDKPANQPSIFYLSSSDKSTLQIPLSITVPQSENHGIFAIKTLKDGNATVFGALNGNLAQSATMVYTSNSQPSQLQMIIPTSTTKAQDMQSYVFSEDKFGLPVPVDADTEITVTTSSMITAPQTVIIPKGQYYTTLPLFTKGSGIISASSDSLGVATANVTKISDNITIKLAIAPDTALPNSLSYYYIWLEKNGLPFKPPYTIHATLTSSDTNVARFGNNYDVTHFNDILYSTTIRDGIAKGFVYTRNVGSTVISASVDGFGAASANLIVGPSTNNQVTGQNITSYCSVFAPCKPNMVKIWTYPTTFDDSGYGIVGLYRQINQSGTSTIIPLVADSSTVQLSSNGPDTNYDKQISMIPTRIPGSNEETGVAQAVEFVIQGGGTGNFTMTASGPGEIPGVANFAVLPRYDDSYSIKITPLPINAGINQDLGIMYIADSTGTMVEPSNIFAEPPKVDIKSTIQNMPKTLDFTSTNMILSGTITKKSELVASIQGIPSSAISIVPLDVATNIEFELPPKVHVGEKFPYVAYKTDAFGIPLERIVPSDVSTITGVNFDPSGRYMSVNQEGMVTVAVLSDDGAIKQSINSFYNDMNVNTDANSTIFKVGKDNIFNIKSDISNVIYEVQSIFPVIKKGDGEYSITPSREQNFDVTVFAHKDGFRPISETLHLVSKKIIDITMIAKGNDGTQLHISPKFTVNNYSIAQNTPFTTTVNAGNTDMELPPKVILQNKNYVLDRIDIGDQSYTENKVQTYLEDDSNITATYDLVLSVNATDAIGGGFYSYGSTVTLDAPEKWQASFLVRQVFDHWEGSNLPFDSKANNVSFTAKDNVFATAIYRPDYTYLMLVIAGPITGIFAMKKRSTISWYAREITDTLEKLIPKLSVKKKSEL</sequence>
<proteinExistence type="predicted"/>
<dbReference type="EMBL" id="LT841358">
    <property type="protein sequence ID" value="SMH72655.1"/>
    <property type="molecule type" value="Genomic_DNA"/>
</dbReference>
<evidence type="ECO:0000313" key="3">
    <source>
        <dbReference type="Proteomes" id="UP000230607"/>
    </source>
</evidence>
<dbReference type="Proteomes" id="UP000230607">
    <property type="component" value="Chromosome 1"/>
</dbReference>
<dbReference type="RefSeq" id="WP_157928386.1">
    <property type="nucleotide sequence ID" value="NZ_LT841358.1"/>
</dbReference>
<organism evidence="2 3">
    <name type="scientific">Candidatus Nitrosotalea okcheonensis</name>
    <dbReference type="NCBI Taxonomy" id="1903276"/>
    <lineage>
        <taxon>Archaea</taxon>
        <taxon>Nitrososphaerota</taxon>
        <taxon>Nitrososphaeria</taxon>
        <taxon>Nitrosotaleales</taxon>
        <taxon>Nitrosotaleaceae</taxon>
        <taxon>Nitrosotalea</taxon>
    </lineage>
</organism>
<keyword evidence="1" id="KW-0812">Transmembrane</keyword>
<keyword evidence="1" id="KW-0472">Membrane</keyword>
<dbReference type="OrthoDB" id="12235at2157"/>